<dbReference type="InterPro" id="IPR024420">
    <property type="entry name" value="TRAPP_III_complex_Trs85"/>
</dbReference>
<organism evidence="2 3">
    <name type="scientific">Lingula anatina</name>
    <name type="common">Brachiopod</name>
    <name type="synonym">Lingula unguis</name>
    <dbReference type="NCBI Taxonomy" id="7574"/>
    <lineage>
        <taxon>Eukaryota</taxon>
        <taxon>Metazoa</taxon>
        <taxon>Spiralia</taxon>
        <taxon>Lophotrochozoa</taxon>
        <taxon>Brachiopoda</taxon>
        <taxon>Linguliformea</taxon>
        <taxon>Lingulata</taxon>
        <taxon>Lingulida</taxon>
        <taxon>Linguloidea</taxon>
        <taxon>Lingulidae</taxon>
        <taxon>Lingula</taxon>
    </lineage>
</organism>
<dbReference type="InParanoid" id="A0A1S3J3D5"/>
<gene>
    <name evidence="3" type="primary">LOC106169726</name>
</gene>
<reference evidence="3" key="1">
    <citation type="submission" date="2025-08" db="UniProtKB">
        <authorList>
            <consortium name="RefSeq"/>
        </authorList>
    </citation>
    <scope>IDENTIFICATION</scope>
    <source>
        <tissue evidence="3">Gonads</tissue>
    </source>
</reference>
<evidence type="ECO:0000313" key="2">
    <source>
        <dbReference type="Proteomes" id="UP000085678"/>
    </source>
</evidence>
<dbReference type="GeneID" id="106169726"/>
<dbReference type="GO" id="GO:1990072">
    <property type="term" value="C:TRAPPIII protein complex"/>
    <property type="evidence" value="ECO:0007669"/>
    <property type="project" value="TreeGrafter"/>
</dbReference>
<protein>
    <submittedName>
        <fullName evidence="3">Trafficking protein particle complex subunit 8-like</fullName>
    </submittedName>
</protein>
<dbReference type="Proteomes" id="UP000085678">
    <property type="component" value="Unplaced"/>
</dbReference>
<name>A0A1S3J3D5_LINAN</name>
<evidence type="ECO:0000256" key="1">
    <source>
        <dbReference type="SAM" id="MobiDB-lite"/>
    </source>
</evidence>
<dbReference type="PANTHER" id="PTHR12975">
    <property type="entry name" value="TRANSPORT PROTEIN TRAPP"/>
    <property type="match status" value="1"/>
</dbReference>
<sequence>MAQCKQTAEEFITNAFSPMVAVLCSADAEKLCQKNNLSFVQLIQPFCRLSTEAHIRDPGGIPHVVKSLRIIVKDMQQSLYQPTMAKRLMNETVSGACPSNMDNTKGTVLTVGDYDLQISSTTPWFEVYRDCFLEVAYPSDHEFLKHFLSCMFIVSSSNPDPMDQFAKLSQQQHQQQHQSPTKPPKWFSPNTFKYFVLVHDVAEGEESKNVHSPRMVQ</sequence>
<dbReference type="OrthoDB" id="203724at2759"/>
<keyword evidence="2" id="KW-1185">Reference proteome</keyword>
<dbReference type="PANTHER" id="PTHR12975:SF6">
    <property type="entry name" value="TRAFFICKING PROTEIN PARTICLE COMPLEX SUBUNIT 8"/>
    <property type="match status" value="1"/>
</dbReference>
<accession>A0A1S3J3D5</accession>
<proteinExistence type="predicted"/>
<dbReference type="STRING" id="7574.A0A1S3J3D5"/>
<dbReference type="RefSeq" id="XP_013404781.1">
    <property type="nucleotide sequence ID" value="XM_013549327.1"/>
</dbReference>
<dbReference type="Pfam" id="PF12739">
    <property type="entry name" value="TRAPPC-Trs85"/>
    <property type="match status" value="1"/>
</dbReference>
<feature type="region of interest" description="Disordered" evidence="1">
    <location>
        <begin position="163"/>
        <end position="186"/>
    </location>
</feature>
<dbReference type="AlphaFoldDB" id="A0A1S3J3D5"/>
<dbReference type="KEGG" id="lak:106169726"/>
<evidence type="ECO:0000313" key="3">
    <source>
        <dbReference type="RefSeq" id="XP_013404781.1"/>
    </source>
</evidence>